<evidence type="ECO:0000313" key="1">
    <source>
        <dbReference type="EMBL" id="QPI16307.1"/>
    </source>
</evidence>
<protein>
    <submittedName>
        <fullName evidence="1">Uncharacterized protein</fullName>
    </submittedName>
</protein>
<proteinExistence type="predicted"/>
<reference evidence="1" key="1">
    <citation type="submission" date="2020-08" db="EMBL/GenBank/DDBJ databases">
        <title>Bridging the membrane lipid divide: bacteria of the FCB group superphylum have the potential to synthesize archaeal ether lipids.</title>
        <authorList>
            <person name="Villanueva L."/>
            <person name="von Meijenfeldt F.A.B."/>
            <person name="Westbye A.B."/>
            <person name="Yadav S."/>
            <person name="Hopmans E.C."/>
            <person name="Dutilh B.E."/>
            <person name="Sinninghe Damste J.S."/>
        </authorList>
    </citation>
    <scope>NUCLEOTIDE SEQUENCE</scope>
    <source>
        <strain evidence="1">NIOZ-UU157</strain>
    </source>
</reference>
<dbReference type="EMBL" id="MW030553">
    <property type="protein sequence ID" value="QPI16307.1"/>
    <property type="molecule type" value="Genomic_DNA"/>
</dbReference>
<sequence>MGFKLSDKIDSLNAAMYPQENSASANRVGPFGGEATGFAKGVSDLYSQNFYVNSALPDAGTVANGMATTQIPSSIANKYALFNFQGFYGNLETGQQQNYTDQAENPLMGGSQATNVSLPKIINYFETNYPKIGYKPSDFLYSKYYKKIPVNHLITLRRFPTAVTDNIYKYEVKDKEGKTADATQVAGVTAITYLGETAGNSLEELLQMSFGLNYEAITADFESVDTGSSGGGYTQQPFYNKIGGIGRAVADSAKGQTAGSKFRAQNGAGSSTADRLGTTYANFVLGPVNVVDSTMVRKRGLKFTNDMKLTFEYELKSLSYVNPKIAMIDIISNMLTMTTNNAQFFGGGHRYYGSSGFVASQFGDISMLRDGNFSGYMGSVVNDVETGMKGLFGDSSGNFDANSIVDGLKKVGKNLLGNMLGNFLGKQVGGATGTAATKAFISGEPTGDWHLTVGNPLNPIVMMGNMICDNATMTLGQGLGYDDFPMEAKFEIDLKHGKPRDKGDIENMFNAGQGRIYASAQGVEDVLNLAGKEVAMYGVIPDVGTSSLQPSTNQPPADSFNNEQLSNIKKNDSATGSIAQATSGEYVSNLTQMLIDS</sequence>
<organism evidence="1">
    <name type="scientific">Virus NIOZ-UU157</name>
    <dbReference type="NCBI Taxonomy" id="2763269"/>
    <lineage>
        <taxon>Viruses</taxon>
    </lineage>
</organism>
<name>A0A7S9STZ1_9VIRU</name>
<gene>
    <name evidence="1" type="ORF">NIOZUU157_00195</name>
</gene>
<accession>A0A7S9STZ1</accession>